<dbReference type="AlphaFoldDB" id="A0A9X3W5Y7"/>
<accession>A0A9X3W5Y7</accession>
<reference evidence="1" key="1">
    <citation type="journal article" date="2022" name="Microorganisms">
        <title>Antibiotic Susceptibility, Resistance Gene Determinants and Corresponding Genomic Regions in Lactobacillus amylovorus Isolates Derived from Wild Boars and Domestic Pigs.</title>
        <authorList>
            <person name="Moravkova M."/>
            <person name="Kostovova I."/>
            <person name="Kavanova K."/>
            <person name="Pechar R."/>
            <person name="Stanek S."/>
            <person name="Brychta A."/>
            <person name="Zeman M."/>
            <person name="Kubasova T."/>
        </authorList>
    </citation>
    <scope>NUCLEOTIDE SEQUENCE</scope>
    <source>
        <strain evidence="1">M490A</strain>
    </source>
</reference>
<evidence type="ECO:0000313" key="1">
    <source>
        <dbReference type="EMBL" id="MDB6258688.1"/>
    </source>
</evidence>
<name>A0A9X3W5Y7_LACAM</name>
<gene>
    <name evidence="1" type="ORF">ODU72_08460</name>
</gene>
<evidence type="ECO:0000313" key="2">
    <source>
        <dbReference type="Proteomes" id="UP001141981"/>
    </source>
</evidence>
<dbReference type="RefSeq" id="WP_271864621.1">
    <property type="nucleotide sequence ID" value="NZ_JAOTGR010000015.1"/>
</dbReference>
<sequence length="345" mass="40497">MLMKTQKSIRYIDQLALFKLRGMTGINLSIHNKNAKEVSHLIKQLKTISTLGYYNLKNYALPYYDSESSSYQNIHFDDLVARFYRDKHLKQAVLHAIEDIETTLNTKISNVLGRKYGPYGYLDFRIWCQRNSKNKFLHNKFMDKYAIQKEQLNFLGKIPAKVRKSASYDMRKFAFESDRVNPPIWLLMNELTLGESIHLYKLMSKNNRDQISAYFGCKTDELVSWLDNINLIRNICCHNGLLADFRLKTKAKVPVEFKTRNIDEGILLRTREGNYTNALAFQLCIIVKLMSKINDKYIFKDIKSAVYKLLDDTTTPQHYGFRNKQMIRKLFDLATEDKVDSLIEY</sequence>
<protein>
    <submittedName>
        <fullName evidence="1">Abi family protein</fullName>
    </submittedName>
</protein>
<proteinExistence type="predicted"/>
<comment type="caution">
    <text evidence="1">The sequence shown here is derived from an EMBL/GenBank/DDBJ whole genome shotgun (WGS) entry which is preliminary data.</text>
</comment>
<reference evidence="1" key="2">
    <citation type="submission" date="2022-10" db="EMBL/GenBank/DDBJ databases">
        <authorList>
            <person name="Kostovova I."/>
            <person name="Moravkova M."/>
            <person name="Pechar R."/>
        </authorList>
    </citation>
    <scope>NUCLEOTIDE SEQUENCE</scope>
    <source>
        <strain evidence="1">M490A</strain>
    </source>
</reference>
<organism evidence="1 2">
    <name type="scientific">Lactobacillus amylovorus</name>
    <dbReference type="NCBI Taxonomy" id="1604"/>
    <lineage>
        <taxon>Bacteria</taxon>
        <taxon>Bacillati</taxon>
        <taxon>Bacillota</taxon>
        <taxon>Bacilli</taxon>
        <taxon>Lactobacillales</taxon>
        <taxon>Lactobacillaceae</taxon>
        <taxon>Lactobacillus</taxon>
    </lineage>
</organism>
<dbReference type="InterPro" id="IPR011664">
    <property type="entry name" value="Abi_system_AbiD/AbiF-like"/>
</dbReference>
<dbReference type="Pfam" id="PF07751">
    <property type="entry name" value="Abi_2"/>
    <property type="match status" value="1"/>
</dbReference>
<dbReference type="Proteomes" id="UP001141981">
    <property type="component" value="Unassembled WGS sequence"/>
</dbReference>
<dbReference type="EMBL" id="JAOTGY010000018">
    <property type="protein sequence ID" value="MDB6258688.1"/>
    <property type="molecule type" value="Genomic_DNA"/>
</dbReference>